<evidence type="ECO:0000313" key="3">
    <source>
        <dbReference type="Proteomes" id="UP000307217"/>
    </source>
</evidence>
<proteinExistence type="predicted"/>
<sequence length="145" mass="16024">MAPNNKYKKIIHISIMTALLISIPGFTLLSFLVGNSSKLSFTSLFLATIADLSVKAIPIAITYLVTTYIKSQIGYHFLKAYLSVTTLIIAFLYYICVFGTSLFPTSALSGLILVSPYVVLISVPGIIFGLIYVLFFNRKAKIERE</sequence>
<feature type="transmembrane region" description="Helical" evidence="1">
    <location>
        <begin position="81"/>
        <end position="103"/>
    </location>
</feature>
<gene>
    <name evidence="2" type="ORF">CWC19_04310</name>
</gene>
<protein>
    <submittedName>
        <fullName evidence="2">Uncharacterized protein</fullName>
    </submittedName>
</protein>
<organism evidence="2 3">
    <name type="scientific">Pseudoalteromonas aurantia</name>
    <dbReference type="NCBI Taxonomy" id="43654"/>
    <lineage>
        <taxon>Bacteria</taxon>
        <taxon>Pseudomonadati</taxon>
        <taxon>Pseudomonadota</taxon>
        <taxon>Gammaproteobacteria</taxon>
        <taxon>Alteromonadales</taxon>
        <taxon>Pseudoalteromonadaceae</taxon>
        <taxon>Pseudoalteromonas</taxon>
    </lineage>
</organism>
<reference evidence="3" key="2">
    <citation type="submission" date="2019-06" db="EMBL/GenBank/DDBJ databases">
        <title>Co-occurence of chitin degradation, pigmentation and bioactivity in marine Pseudoalteromonas.</title>
        <authorList>
            <person name="Sonnenschein E.C."/>
            <person name="Bech P.K."/>
        </authorList>
    </citation>
    <scope>NUCLEOTIDE SEQUENCE [LARGE SCALE GENOMIC DNA]</scope>
    <source>
        <strain evidence="3">S3790</strain>
    </source>
</reference>
<keyword evidence="1" id="KW-1133">Transmembrane helix</keyword>
<dbReference type="AlphaFoldDB" id="A0A5S3VC68"/>
<evidence type="ECO:0000256" key="1">
    <source>
        <dbReference type="SAM" id="Phobius"/>
    </source>
</evidence>
<dbReference type="Proteomes" id="UP000307217">
    <property type="component" value="Unassembled WGS sequence"/>
</dbReference>
<comment type="caution">
    <text evidence="2">The sequence shown here is derived from an EMBL/GenBank/DDBJ whole genome shotgun (WGS) entry which is preliminary data.</text>
</comment>
<feature type="transmembrane region" description="Helical" evidence="1">
    <location>
        <begin position="45"/>
        <end position="69"/>
    </location>
</feature>
<accession>A0A5S3VC68</accession>
<feature type="transmembrane region" description="Helical" evidence="1">
    <location>
        <begin position="115"/>
        <end position="135"/>
    </location>
</feature>
<dbReference type="EMBL" id="PNBX01000014">
    <property type="protein sequence ID" value="TMO69681.1"/>
    <property type="molecule type" value="Genomic_DNA"/>
</dbReference>
<feature type="transmembrane region" description="Helical" evidence="1">
    <location>
        <begin position="12"/>
        <end position="33"/>
    </location>
</feature>
<name>A0A5S3VC68_9GAMM</name>
<keyword evidence="1" id="KW-0472">Membrane</keyword>
<evidence type="ECO:0000313" key="2">
    <source>
        <dbReference type="EMBL" id="TMO69681.1"/>
    </source>
</evidence>
<dbReference type="RefSeq" id="WP_138590316.1">
    <property type="nucleotide sequence ID" value="NZ_PNBX01000014.1"/>
</dbReference>
<keyword evidence="1" id="KW-0812">Transmembrane</keyword>
<reference evidence="2 3" key="1">
    <citation type="submission" date="2018-01" db="EMBL/GenBank/DDBJ databases">
        <authorList>
            <person name="Paulsen S."/>
            <person name="Gram L.K."/>
        </authorList>
    </citation>
    <scope>NUCLEOTIDE SEQUENCE [LARGE SCALE GENOMIC DNA]</scope>
    <source>
        <strain evidence="2 3">S3790</strain>
    </source>
</reference>